<reference evidence="3" key="2">
    <citation type="submission" date="2020-05" db="UniProtKB">
        <authorList>
            <consortium name="EnsemblMetazoa"/>
        </authorList>
    </citation>
    <scope>IDENTIFICATION</scope>
</reference>
<reference evidence="2 4" key="1">
    <citation type="journal article" date="2014" name="BMC Genomics">
        <title>Genome sequence of Anopheles sinensis provides insight into genetics basis of mosquito competence for malaria parasites.</title>
        <authorList>
            <person name="Zhou D."/>
            <person name="Zhang D."/>
            <person name="Ding G."/>
            <person name="Shi L."/>
            <person name="Hou Q."/>
            <person name="Ye Y."/>
            <person name="Xu Y."/>
            <person name="Zhou H."/>
            <person name="Xiong C."/>
            <person name="Li S."/>
            <person name="Yu J."/>
            <person name="Hong S."/>
            <person name="Yu X."/>
            <person name="Zou P."/>
            <person name="Chen C."/>
            <person name="Chang X."/>
            <person name="Wang W."/>
            <person name="Lv Y."/>
            <person name="Sun Y."/>
            <person name="Ma L."/>
            <person name="Shen B."/>
            <person name="Zhu C."/>
        </authorList>
    </citation>
    <scope>NUCLEOTIDE SEQUENCE [LARGE SCALE GENOMIC DNA]</scope>
</reference>
<accession>A0A084VM20</accession>
<evidence type="ECO:0000313" key="4">
    <source>
        <dbReference type="Proteomes" id="UP000030765"/>
    </source>
</evidence>
<name>A0A084VM20_ANOSI</name>
<gene>
    <name evidence="2" type="ORF">ZHAS_00006723</name>
</gene>
<dbReference type="AlphaFoldDB" id="A0A084VM20"/>
<keyword evidence="4" id="KW-1185">Reference proteome</keyword>
<evidence type="ECO:0000256" key="1">
    <source>
        <dbReference type="SAM" id="MobiDB-lite"/>
    </source>
</evidence>
<dbReference type="EMBL" id="ATLV01014575">
    <property type="status" value="NOT_ANNOTATED_CDS"/>
    <property type="molecule type" value="Genomic_DNA"/>
</dbReference>
<evidence type="ECO:0000313" key="2">
    <source>
        <dbReference type="EMBL" id="KFB39014.1"/>
    </source>
</evidence>
<dbReference type="EnsemblMetazoa" id="ASIC006723-RA">
    <property type="protein sequence ID" value="ASIC006723-PA"/>
    <property type="gene ID" value="ASIC006723"/>
</dbReference>
<dbReference type="EMBL" id="KE524975">
    <property type="protein sequence ID" value="KFB39014.1"/>
    <property type="molecule type" value="Genomic_DNA"/>
</dbReference>
<organism evidence="2">
    <name type="scientific">Anopheles sinensis</name>
    <name type="common">Mosquito</name>
    <dbReference type="NCBI Taxonomy" id="74873"/>
    <lineage>
        <taxon>Eukaryota</taxon>
        <taxon>Metazoa</taxon>
        <taxon>Ecdysozoa</taxon>
        <taxon>Arthropoda</taxon>
        <taxon>Hexapoda</taxon>
        <taxon>Insecta</taxon>
        <taxon>Pterygota</taxon>
        <taxon>Neoptera</taxon>
        <taxon>Endopterygota</taxon>
        <taxon>Diptera</taxon>
        <taxon>Nematocera</taxon>
        <taxon>Culicoidea</taxon>
        <taxon>Culicidae</taxon>
        <taxon>Anophelinae</taxon>
        <taxon>Anopheles</taxon>
    </lineage>
</organism>
<feature type="region of interest" description="Disordered" evidence="1">
    <location>
        <begin position="26"/>
        <end position="60"/>
    </location>
</feature>
<sequence>MVAHDGSKLYVLLVPASTELALTCTRASSRSKKERTETGDYVRSSPSRCSPPDQAREAGAPIGARITSRTMSELPGFSFLALTLSSLSPGLSLRNYETSQELETQEVSTTRNTA</sequence>
<protein>
    <submittedName>
        <fullName evidence="2 3">Uncharacterized protein</fullName>
    </submittedName>
</protein>
<dbReference type="Proteomes" id="UP000030765">
    <property type="component" value="Unassembled WGS sequence"/>
</dbReference>
<dbReference type="VEuPathDB" id="VectorBase:ASIC006723"/>
<evidence type="ECO:0000313" key="3">
    <source>
        <dbReference type="EnsemblMetazoa" id="ASIC006723-PA"/>
    </source>
</evidence>
<proteinExistence type="predicted"/>